<reference evidence="5 6" key="1">
    <citation type="journal article" date="2015" name="Int. J. Syst. Evol. Microbiol.">
        <title>Description of Sphingopyxis fribergensis sp. nov. - a soil bacterium with the ability to degrade styrene and phenylacetic acid.</title>
        <authorList>
            <person name="Oelschlagel M."/>
            <person name="Ruckert C."/>
            <person name="Kalinowski J."/>
            <person name="Schmidt G."/>
            <person name="Schlomann M."/>
            <person name="Tischler D."/>
        </authorList>
    </citation>
    <scope>NUCLEOTIDE SEQUENCE [LARGE SCALE GENOMIC DNA]</scope>
    <source>
        <strain evidence="5 6">Kp5.2</strain>
    </source>
</reference>
<dbReference type="Pfam" id="PF00294">
    <property type="entry name" value="PfkB"/>
    <property type="match status" value="1"/>
</dbReference>
<gene>
    <name evidence="5" type="ORF">SKP52_19505</name>
</gene>
<dbReference type="CDD" id="cd01166">
    <property type="entry name" value="KdgK"/>
    <property type="match status" value="1"/>
</dbReference>
<dbReference type="PANTHER" id="PTHR43320:SF2">
    <property type="entry name" value="2-DEHYDRO-3-DEOXYGLUCONOKINASE_2-DEHYDRO-3-DEOXYGALACTONOKINASE"/>
    <property type="match status" value="1"/>
</dbReference>
<keyword evidence="6" id="KW-1185">Reference proteome</keyword>
<comment type="similarity">
    <text evidence="1">Belongs to the carbohydrate kinase PfkB family.</text>
</comment>
<feature type="domain" description="Carbohydrate kinase PfkB" evidence="4">
    <location>
        <begin position="3"/>
        <end position="310"/>
    </location>
</feature>
<dbReference type="InterPro" id="IPR052700">
    <property type="entry name" value="Carb_kinase_PfkB-like"/>
</dbReference>
<dbReference type="RefSeq" id="WP_039577640.1">
    <property type="nucleotide sequence ID" value="NZ_CP009122.1"/>
</dbReference>
<dbReference type="OrthoDB" id="9776822at2"/>
<keyword evidence="3" id="KW-0418">Kinase</keyword>
<dbReference type="SUPFAM" id="SSF53613">
    <property type="entry name" value="Ribokinase-like"/>
    <property type="match status" value="1"/>
</dbReference>
<evidence type="ECO:0000256" key="3">
    <source>
        <dbReference type="ARBA" id="ARBA00022777"/>
    </source>
</evidence>
<dbReference type="STRING" id="1515612.SKP52_19505"/>
<dbReference type="EMBL" id="CP009122">
    <property type="protein sequence ID" value="AJA10769.1"/>
    <property type="molecule type" value="Genomic_DNA"/>
</dbReference>
<organism evidence="5 6">
    <name type="scientific">Sphingopyxis fribergensis</name>
    <dbReference type="NCBI Taxonomy" id="1515612"/>
    <lineage>
        <taxon>Bacteria</taxon>
        <taxon>Pseudomonadati</taxon>
        <taxon>Pseudomonadota</taxon>
        <taxon>Alphaproteobacteria</taxon>
        <taxon>Sphingomonadales</taxon>
        <taxon>Sphingomonadaceae</taxon>
        <taxon>Sphingopyxis</taxon>
    </lineage>
</organism>
<keyword evidence="2" id="KW-0808">Transferase</keyword>
<accession>A0A0A7PLB5</accession>
<evidence type="ECO:0000259" key="4">
    <source>
        <dbReference type="Pfam" id="PF00294"/>
    </source>
</evidence>
<proteinExistence type="inferred from homology"/>
<dbReference type="Proteomes" id="UP000030907">
    <property type="component" value="Chromosome"/>
</dbReference>
<sequence>MTLVFFGELLIRLTAPGNELLMQSPSLSLHVGGAEANVAIGLAHLGHDCAMVSRVPDNALGRGAVAAVRGAGVDCSAIASGPGRMGLYFLSVGAGLRSSEIVYDRAGSTFAATGAEDYDWDALLQGAGLLHLSGITPALGPRSAEAALAAARAAKRRGVPVSFDGNYRAMLWEAWDSDPRGVLSELIGTADILFGNHRDLSLVLGREFSGEGEDRRREAAEAGFAAFPDLKLIASTARHTLTADHHRIAARVDLRGDGYQTPDVDVTGIVDRIGAGDAFAAGVLHAHLSGGDAKAMAESGLALTALKHSLPGDASRFCQADIDAFHSGGLDVRR</sequence>
<name>A0A0A7PLB5_9SPHN</name>
<evidence type="ECO:0000313" key="6">
    <source>
        <dbReference type="Proteomes" id="UP000030907"/>
    </source>
</evidence>
<dbReference type="Gene3D" id="3.40.1190.20">
    <property type="match status" value="1"/>
</dbReference>
<dbReference type="InterPro" id="IPR029056">
    <property type="entry name" value="Ribokinase-like"/>
</dbReference>
<evidence type="ECO:0000256" key="2">
    <source>
        <dbReference type="ARBA" id="ARBA00022679"/>
    </source>
</evidence>
<dbReference type="PANTHER" id="PTHR43320">
    <property type="entry name" value="SUGAR KINASE"/>
    <property type="match status" value="1"/>
</dbReference>
<dbReference type="HOGENOM" id="CLU_027634_0_1_5"/>
<protein>
    <submittedName>
        <fullName evidence="5">PfkB protein</fullName>
    </submittedName>
</protein>
<dbReference type="AlphaFoldDB" id="A0A0A7PLB5"/>
<evidence type="ECO:0000256" key="1">
    <source>
        <dbReference type="ARBA" id="ARBA00010688"/>
    </source>
</evidence>
<evidence type="ECO:0000313" key="5">
    <source>
        <dbReference type="EMBL" id="AJA10769.1"/>
    </source>
</evidence>
<dbReference type="KEGG" id="sphk:SKP52_19505"/>
<dbReference type="InterPro" id="IPR011611">
    <property type="entry name" value="PfkB_dom"/>
</dbReference>
<dbReference type="GO" id="GO:0016301">
    <property type="term" value="F:kinase activity"/>
    <property type="evidence" value="ECO:0007669"/>
    <property type="project" value="UniProtKB-KW"/>
</dbReference>